<reference evidence="4" key="1">
    <citation type="journal article" date="2019" name="Int. J. Syst. Evol. Microbiol.">
        <title>The Global Catalogue of Microorganisms (GCM) 10K type strain sequencing project: providing services to taxonomists for standard genome sequencing and annotation.</title>
        <authorList>
            <consortium name="The Broad Institute Genomics Platform"/>
            <consortium name="The Broad Institute Genome Sequencing Center for Infectious Disease"/>
            <person name="Wu L."/>
            <person name="Ma J."/>
        </authorList>
    </citation>
    <scope>NUCLEOTIDE SEQUENCE [LARGE SCALE GENOMIC DNA]</scope>
    <source>
        <strain evidence="4">JCM 14370</strain>
    </source>
</reference>
<comment type="caution">
    <text evidence="3">The sequence shown here is derived from an EMBL/GenBank/DDBJ whole genome shotgun (WGS) entry which is preliminary data.</text>
</comment>
<feature type="domain" description="XdhC- CoxI" evidence="1">
    <location>
        <begin position="14"/>
        <end position="74"/>
    </location>
</feature>
<dbReference type="InterPro" id="IPR036291">
    <property type="entry name" value="NAD(P)-bd_dom_sf"/>
</dbReference>
<dbReference type="InterPro" id="IPR014308">
    <property type="entry name" value="Xanthine_DH_XdhC"/>
</dbReference>
<proteinExistence type="predicted"/>
<dbReference type="PANTHER" id="PTHR30388">
    <property type="entry name" value="ALDEHYDE OXIDOREDUCTASE MOLYBDENUM COFACTOR ASSEMBLY PROTEIN"/>
    <property type="match status" value="1"/>
</dbReference>
<sequence length="267" mass="29558">MFWAEWTDTLQKLAATREDTVMVTLAAVRGHAPQKPGVKMLVTEERIYHTLGGGFMEHHAAEKARKLLQDGTSEPVSEILRLTAKETPAHTVQCCGGEVTLLYEVVRFKRQSVAIYGLGHIGQAVAFHLGRLPIDLHLFDSRENQLPELDTSRARIHAQQVPIPEATVSDLPQGTLILIMTHDHATDLAVLEMALKRPDFPFIGVIGSTVKRQNFRQHLLKEGFVQHDLDRITSPVGLASIASKDPEVIALSVSAQLLEMLSRTEVS</sequence>
<dbReference type="Pfam" id="PF13478">
    <property type="entry name" value="XdhC_C"/>
    <property type="match status" value="1"/>
</dbReference>
<protein>
    <submittedName>
        <fullName evidence="3">Xanthine dehydrogenase accessory protein XdhC</fullName>
    </submittedName>
</protein>
<evidence type="ECO:0000259" key="1">
    <source>
        <dbReference type="Pfam" id="PF02625"/>
    </source>
</evidence>
<dbReference type="Proteomes" id="UP000632222">
    <property type="component" value="Unassembled WGS sequence"/>
</dbReference>
<dbReference type="InterPro" id="IPR052698">
    <property type="entry name" value="MoCofactor_Util/Proc"/>
</dbReference>
<dbReference type="InterPro" id="IPR027051">
    <property type="entry name" value="XdhC_Rossmann_dom"/>
</dbReference>
<dbReference type="NCBIfam" id="TIGR02964">
    <property type="entry name" value="xanthine_xdhC"/>
    <property type="match status" value="1"/>
</dbReference>
<evidence type="ECO:0000259" key="2">
    <source>
        <dbReference type="Pfam" id="PF13478"/>
    </source>
</evidence>
<dbReference type="InterPro" id="IPR003777">
    <property type="entry name" value="XdhC_CoxI"/>
</dbReference>
<dbReference type="Gene3D" id="3.40.50.720">
    <property type="entry name" value="NAD(P)-binding Rossmann-like Domain"/>
    <property type="match status" value="1"/>
</dbReference>
<accession>A0ABQ2D120</accession>
<evidence type="ECO:0000313" key="4">
    <source>
        <dbReference type="Proteomes" id="UP000632222"/>
    </source>
</evidence>
<gene>
    <name evidence="3" type="ORF">GCM10008938_26330</name>
</gene>
<feature type="domain" description="XdhC Rossmann" evidence="2">
    <location>
        <begin position="113"/>
        <end position="257"/>
    </location>
</feature>
<dbReference type="PANTHER" id="PTHR30388:SF6">
    <property type="entry name" value="XANTHINE DEHYDROGENASE SUBUNIT A-RELATED"/>
    <property type="match status" value="1"/>
</dbReference>
<evidence type="ECO:0000313" key="3">
    <source>
        <dbReference type="EMBL" id="GGJ39049.1"/>
    </source>
</evidence>
<dbReference type="SUPFAM" id="SSF51735">
    <property type="entry name" value="NAD(P)-binding Rossmann-fold domains"/>
    <property type="match status" value="1"/>
</dbReference>
<dbReference type="RefSeq" id="WP_189003158.1">
    <property type="nucleotide sequence ID" value="NZ_BMOD01000009.1"/>
</dbReference>
<keyword evidence="4" id="KW-1185">Reference proteome</keyword>
<dbReference type="EMBL" id="BMOD01000009">
    <property type="protein sequence ID" value="GGJ39049.1"/>
    <property type="molecule type" value="Genomic_DNA"/>
</dbReference>
<name>A0ABQ2D120_9DEIO</name>
<dbReference type="Pfam" id="PF02625">
    <property type="entry name" value="XdhC_CoxI"/>
    <property type="match status" value="1"/>
</dbReference>
<organism evidence="3 4">
    <name type="scientific">Deinococcus roseus</name>
    <dbReference type="NCBI Taxonomy" id="392414"/>
    <lineage>
        <taxon>Bacteria</taxon>
        <taxon>Thermotogati</taxon>
        <taxon>Deinococcota</taxon>
        <taxon>Deinococci</taxon>
        <taxon>Deinococcales</taxon>
        <taxon>Deinococcaceae</taxon>
        <taxon>Deinococcus</taxon>
    </lineage>
</organism>